<protein>
    <submittedName>
        <fullName evidence="2">Uncharacterized protein</fullName>
    </submittedName>
</protein>
<feature type="non-terminal residue" evidence="2">
    <location>
        <position position="1"/>
    </location>
</feature>
<proteinExistence type="predicted"/>
<dbReference type="Proteomes" id="UP001529510">
    <property type="component" value="Unassembled WGS sequence"/>
</dbReference>
<evidence type="ECO:0000313" key="3">
    <source>
        <dbReference type="Proteomes" id="UP001529510"/>
    </source>
</evidence>
<sequence length="315" mass="34215">AALEGSDCPACEDLPIRTRLRARLAVVRNGGLSDSVSPSPAASEPWAKRTQTAPSGGFADELPSAQCPCSHCAPEPDDSFHPSPEAQKLVSFGAEEDDIKSTSASDPGAWLEALTEGPSPTPASLDEELLNILTEAVEDMGLDWVVPEQPAKQWMDGSFLGAGRQSDALQRPAPFFPELHEELTSSWCSSYSARAHAQGTPLLTTVEGGVKTGLRAIACVRPAVGKPPRCLPSHVEQQLTLLRRHTSLCDMQHLPSEQLFVLRAPKRVAHCQNRGYRTGLWKRFAWLMVPKDSSAQWECVPTQPGVWHQRGRGSK</sequence>
<accession>A0ABD0P200</accession>
<gene>
    <name evidence="2" type="ORF">M9458_036356</name>
</gene>
<dbReference type="EMBL" id="JAMKFB020000018">
    <property type="protein sequence ID" value="KAL0168134.1"/>
    <property type="molecule type" value="Genomic_DNA"/>
</dbReference>
<name>A0ABD0P200_CIRMR</name>
<feature type="region of interest" description="Disordered" evidence="1">
    <location>
        <begin position="28"/>
        <end position="61"/>
    </location>
</feature>
<evidence type="ECO:0000256" key="1">
    <source>
        <dbReference type="SAM" id="MobiDB-lite"/>
    </source>
</evidence>
<dbReference type="AlphaFoldDB" id="A0ABD0P200"/>
<comment type="caution">
    <text evidence="2">The sequence shown here is derived from an EMBL/GenBank/DDBJ whole genome shotgun (WGS) entry which is preliminary data.</text>
</comment>
<organism evidence="2 3">
    <name type="scientific">Cirrhinus mrigala</name>
    <name type="common">Mrigala</name>
    <dbReference type="NCBI Taxonomy" id="683832"/>
    <lineage>
        <taxon>Eukaryota</taxon>
        <taxon>Metazoa</taxon>
        <taxon>Chordata</taxon>
        <taxon>Craniata</taxon>
        <taxon>Vertebrata</taxon>
        <taxon>Euteleostomi</taxon>
        <taxon>Actinopterygii</taxon>
        <taxon>Neopterygii</taxon>
        <taxon>Teleostei</taxon>
        <taxon>Ostariophysi</taxon>
        <taxon>Cypriniformes</taxon>
        <taxon>Cyprinidae</taxon>
        <taxon>Labeoninae</taxon>
        <taxon>Labeonini</taxon>
        <taxon>Cirrhinus</taxon>
    </lineage>
</organism>
<reference evidence="2 3" key="1">
    <citation type="submission" date="2024-05" db="EMBL/GenBank/DDBJ databases">
        <title>Genome sequencing and assembly of Indian major carp, Cirrhinus mrigala (Hamilton, 1822).</title>
        <authorList>
            <person name="Mohindra V."/>
            <person name="Chowdhury L.M."/>
            <person name="Lal K."/>
            <person name="Jena J.K."/>
        </authorList>
    </citation>
    <scope>NUCLEOTIDE SEQUENCE [LARGE SCALE GENOMIC DNA]</scope>
    <source>
        <strain evidence="2">CM1030</strain>
        <tissue evidence="2">Blood</tissue>
    </source>
</reference>
<evidence type="ECO:0000313" key="2">
    <source>
        <dbReference type="EMBL" id="KAL0168134.1"/>
    </source>
</evidence>
<keyword evidence="3" id="KW-1185">Reference proteome</keyword>
<feature type="non-terminal residue" evidence="2">
    <location>
        <position position="315"/>
    </location>
</feature>